<dbReference type="InterPro" id="IPR013830">
    <property type="entry name" value="SGNH_hydro"/>
</dbReference>
<dbReference type="Gene3D" id="3.40.50.1110">
    <property type="entry name" value="SGNH hydrolase"/>
    <property type="match status" value="1"/>
</dbReference>
<dbReference type="Proteomes" id="UP001300692">
    <property type="component" value="Unassembled WGS sequence"/>
</dbReference>
<comment type="caution">
    <text evidence="3">The sequence shown here is derived from an EMBL/GenBank/DDBJ whole genome shotgun (WGS) entry which is preliminary data.</text>
</comment>
<feature type="region of interest" description="Disordered" evidence="1">
    <location>
        <begin position="28"/>
        <end position="57"/>
    </location>
</feature>
<sequence length="260" mass="29238">MRKDFLNYFVVAFLLLFSMGFVSCEEESLEPVSDQEQVDNQEDQEETAEDDPIEEGGPNAAFSYLALGDSYTIGASVTEAERWPVQLVDRLRSHQIDIKNPRIIAQTGWTTGSLLNAIDRADDLKESYDCVSLLIGVNNQFQGRSLDEYRQQYEQLLDVALSKVNQDTSRVIVLSIPDYGVTPFGENYGDEVSQEIDEFNGAKRAITERKGVAFFDITPISRQVPSDPDLVAGDDLHPSGKMYGLWVEEVFDYVKAELNQ</sequence>
<evidence type="ECO:0000256" key="1">
    <source>
        <dbReference type="SAM" id="MobiDB-lite"/>
    </source>
</evidence>
<dbReference type="RefSeq" id="WP_264137421.1">
    <property type="nucleotide sequence ID" value="NZ_JAOYOD010000001.1"/>
</dbReference>
<feature type="compositionally biased region" description="Acidic residues" evidence="1">
    <location>
        <begin position="36"/>
        <end position="54"/>
    </location>
</feature>
<accession>A0ABT3CSI6</accession>
<dbReference type="CDD" id="cd01832">
    <property type="entry name" value="SGNH_hydrolase_like_1"/>
    <property type="match status" value="1"/>
</dbReference>
<dbReference type="Pfam" id="PF13472">
    <property type="entry name" value="Lipase_GDSL_2"/>
    <property type="match status" value="1"/>
</dbReference>
<dbReference type="InterPro" id="IPR036514">
    <property type="entry name" value="SGNH_hydro_sf"/>
</dbReference>
<evidence type="ECO:0000313" key="4">
    <source>
        <dbReference type="Proteomes" id="UP001300692"/>
    </source>
</evidence>
<dbReference type="GO" id="GO:0016787">
    <property type="term" value="F:hydrolase activity"/>
    <property type="evidence" value="ECO:0007669"/>
    <property type="project" value="UniProtKB-KW"/>
</dbReference>
<dbReference type="PROSITE" id="PS51257">
    <property type="entry name" value="PROKAR_LIPOPROTEIN"/>
    <property type="match status" value="1"/>
</dbReference>
<organism evidence="3 4">
    <name type="scientific">Reichenbachiella ulvae</name>
    <dbReference type="NCBI Taxonomy" id="2980104"/>
    <lineage>
        <taxon>Bacteria</taxon>
        <taxon>Pseudomonadati</taxon>
        <taxon>Bacteroidota</taxon>
        <taxon>Cytophagia</taxon>
        <taxon>Cytophagales</taxon>
        <taxon>Reichenbachiellaceae</taxon>
        <taxon>Reichenbachiella</taxon>
    </lineage>
</organism>
<evidence type="ECO:0000259" key="2">
    <source>
        <dbReference type="Pfam" id="PF13472"/>
    </source>
</evidence>
<dbReference type="SUPFAM" id="SSF52266">
    <property type="entry name" value="SGNH hydrolase"/>
    <property type="match status" value="1"/>
</dbReference>
<name>A0ABT3CSI6_9BACT</name>
<gene>
    <name evidence="3" type="ORF">N7U62_08045</name>
</gene>
<protein>
    <submittedName>
        <fullName evidence="3">SGNH/GDSL hydrolase family protein</fullName>
    </submittedName>
</protein>
<reference evidence="3 4" key="1">
    <citation type="submission" date="2022-10" db="EMBL/GenBank/DDBJ databases">
        <title>Comparative genomics and taxonomic characterization of three novel marine species of genus Reichenbachiella exhibiting antioxidant and polysaccharide degradation activities.</title>
        <authorList>
            <person name="Muhammad N."/>
            <person name="Lee Y.-J."/>
            <person name="Ko J."/>
            <person name="Kim S.-G."/>
        </authorList>
    </citation>
    <scope>NUCLEOTIDE SEQUENCE [LARGE SCALE GENOMIC DNA]</scope>
    <source>
        <strain evidence="3 4">ABR2-5</strain>
    </source>
</reference>
<keyword evidence="4" id="KW-1185">Reference proteome</keyword>
<evidence type="ECO:0000313" key="3">
    <source>
        <dbReference type="EMBL" id="MCV9386609.1"/>
    </source>
</evidence>
<proteinExistence type="predicted"/>
<keyword evidence="3" id="KW-0378">Hydrolase</keyword>
<feature type="domain" description="SGNH hydrolase-type esterase" evidence="2">
    <location>
        <begin position="66"/>
        <end position="243"/>
    </location>
</feature>
<dbReference type="EMBL" id="JAOYOD010000001">
    <property type="protein sequence ID" value="MCV9386609.1"/>
    <property type="molecule type" value="Genomic_DNA"/>
</dbReference>